<reference evidence="1 2" key="1">
    <citation type="submission" date="2022-06" db="EMBL/GenBank/DDBJ databases">
        <title>Sequencing the genomes of 1000 actinobacteria strains.</title>
        <authorList>
            <person name="Klenk H.-P."/>
        </authorList>
    </citation>
    <scope>NUCLEOTIDE SEQUENCE [LARGE SCALE GENOMIC DNA]</scope>
    <source>
        <strain evidence="1 2">DSM 44170</strain>
    </source>
</reference>
<accession>A0ABT1JZD8</accession>
<name>A0ABT1JZD8_9ACTN</name>
<dbReference type="EMBL" id="JAMZEC010000001">
    <property type="protein sequence ID" value="MCP2347118.1"/>
    <property type="molecule type" value="Genomic_DNA"/>
</dbReference>
<dbReference type="Proteomes" id="UP001320766">
    <property type="component" value="Unassembled WGS sequence"/>
</dbReference>
<keyword evidence="2" id="KW-1185">Reference proteome</keyword>
<gene>
    <name evidence="1" type="ORF">HD595_003240</name>
</gene>
<organism evidence="1 2">
    <name type="scientific">Nonomuraea roseoviolacea subsp. carminata</name>
    <dbReference type="NCBI Taxonomy" id="160689"/>
    <lineage>
        <taxon>Bacteria</taxon>
        <taxon>Bacillati</taxon>
        <taxon>Actinomycetota</taxon>
        <taxon>Actinomycetes</taxon>
        <taxon>Streptosporangiales</taxon>
        <taxon>Streptosporangiaceae</taxon>
        <taxon>Nonomuraea</taxon>
    </lineage>
</organism>
<comment type="caution">
    <text evidence="1">The sequence shown here is derived from an EMBL/GenBank/DDBJ whole genome shotgun (WGS) entry which is preliminary data.</text>
</comment>
<protein>
    <submittedName>
        <fullName evidence="1">Uncharacterized protein</fullName>
    </submittedName>
</protein>
<sequence length="246" mass="26717">MLITGFESHPLTESSHLLSDPVFWALHSCQIGADGLDDLEEAFGVDIVYAEELHGRVFDHDHWPVFTVPLRSTSNIHIVYRNLDGDMGLDYVLTHPGWPHDLHLATVDGNFIGPGLSWPELITIANRPPTSGRETLLDPASRLLILLPALGDADLPDTAVPTVAAALSELTTSPQPARIAETLLRPNNHAYWEPATWQQLSNGAMVCDEPHSRRCPGASGAFTLEQAITVTRALAGTDNAEPGMAR</sequence>
<proteinExistence type="predicted"/>
<evidence type="ECO:0000313" key="2">
    <source>
        <dbReference type="Proteomes" id="UP001320766"/>
    </source>
</evidence>
<evidence type="ECO:0000313" key="1">
    <source>
        <dbReference type="EMBL" id="MCP2347118.1"/>
    </source>
</evidence>
<dbReference type="RefSeq" id="WP_253769860.1">
    <property type="nucleotide sequence ID" value="NZ_BAAAVE010000022.1"/>
</dbReference>